<protein>
    <submittedName>
        <fullName evidence="1">Uncharacterized protein</fullName>
    </submittedName>
</protein>
<sequence length="161" mass="18447">MGSTYKTNRYKLPLLHVIGVTRANQNVSLAYAFLSEKATKITREFCGSFGVALESYLVAEKSQLLSIESLHCRWNSSRILSHHCPNLHLACQQKRSREDKKVVLAGEAQWREISRKICGERLQLPKDSRPRSGAMLFGRFRHSRSKKYGTYFILQISFPVS</sequence>
<keyword evidence="2" id="KW-1185">Reference proteome</keyword>
<organism evidence="1 2">
    <name type="scientific">Peronosclerospora sorghi</name>
    <dbReference type="NCBI Taxonomy" id="230839"/>
    <lineage>
        <taxon>Eukaryota</taxon>
        <taxon>Sar</taxon>
        <taxon>Stramenopiles</taxon>
        <taxon>Oomycota</taxon>
        <taxon>Peronosporomycetes</taxon>
        <taxon>Peronosporales</taxon>
        <taxon>Peronosporaceae</taxon>
        <taxon>Peronosclerospora</taxon>
    </lineage>
</organism>
<dbReference type="Proteomes" id="UP001163321">
    <property type="component" value="Chromosome 1"/>
</dbReference>
<comment type="caution">
    <text evidence="1">The sequence shown here is derived from an EMBL/GenBank/DDBJ whole genome shotgun (WGS) entry which is preliminary data.</text>
</comment>
<evidence type="ECO:0000313" key="1">
    <source>
        <dbReference type="EMBL" id="KAI9920700.1"/>
    </source>
</evidence>
<proteinExistence type="predicted"/>
<evidence type="ECO:0000313" key="2">
    <source>
        <dbReference type="Proteomes" id="UP001163321"/>
    </source>
</evidence>
<accession>A0ACC0WPU2</accession>
<gene>
    <name evidence="1" type="ORF">PsorP6_000045</name>
</gene>
<name>A0ACC0WPU2_9STRA</name>
<dbReference type="EMBL" id="CM047580">
    <property type="protein sequence ID" value="KAI9920700.1"/>
    <property type="molecule type" value="Genomic_DNA"/>
</dbReference>
<reference evidence="1 2" key="1">
    <citation type="journal article" date="2022" name="bioRxiv">
        <title>The genome of the oomycete Peronosclerospora sorghi, a cosmopolitan pathogen of maize and sorghum, is inflated with dispersed pseudogenes.</title>
        <authorList>
            <person name="Fletcher K."/>
            <person name="Martin F."/>
            <person name="Isakeit T."/>
            <person name="Cavanaugh K."/>
            <person name="Magill C."/>
            <person name="Michelmore R."/>
        </authorList>
    </citation>
    <scope>NUCLEOTIDE SEQUENCE [LARGE SCALE GENOMIC DNA]</scope>
    <source>
        <strain evidence="1">P6</strain>
    </source>
</reference>